<keyword evidence="5 11" id="KW-0658">Purine biosynthesis</keyword>
<comment type="caution">
    <text evidence="11">Lacks conserved residue(s) required for the propagation of feature annotation.</text>
</comment>
<feature type="binding site" description="in other chain" evidence="11">
    <location>
        <position position="318"/>
    </location>
    <ligand>
        <name>K(+)</name>
        <dbReference type="ChEBI" id="CHEBI:29103"/>
        <note>ligand shared between two tetrameric partners</note>
    </ligand>
</feature>
<evidence type="ECO:0000256" key="7">
    <source>
        <dbReference type="ARBA" id="ARBA00023002"/>
    </source>
</evidence>
<comment type="function">
    <text evidence="11">Catalyzes the conversion of inosine 5'-phosphate (IMP) to xanthosine 5'-phosphate (XMP), the first committed and rate-limiting step in the de novo synthesis of guanine nucleotides, and therefore plays an important role in the regulation of cell growth.</text>
</comment>
<evidence type="ECO:0000256" key="6">
    <source>
        <dbReference type="ARBA" id="ARBA00022958"/>
    </source>
</evidence>
<keyword evidence="6 11" id="KW-0630">Potassium</keyword>
<keyword evidence="7 11" id="KW-0560">Oxidoreductase</keyword>
<feature type="binding site" description="in other chain" evidence="11">
    <location>
        <position position="323"/>
    </location>
    <ligand>
        <name>K(+)</name>
        <dbReference type="ChEBI" id="CHEBI:29103"/>
        <note>ligand shared between two tetrameric partners</note>
    </ligand>
</feature>
<dbReference type="PIRSF" id="PIRSF000130">
    <property type="entry name" value="IMPDH"/>
    <property type="match status" value="1"/>
</dbReference>
<dbReference type="InterPro" id="IPR005990">
    <property type="entry name" value="IMP_DH"/>
</dbReference>
<dbReference type="SMART" id="SM00116">
    <property type="entry name" value="CBS"/>
    <property type="match status" value="2"/>
</dbReference>
<dbReference type="PANTHER" id="PTHR11911:SF111">
    <property type="entry name" value="INOSINE-5'-MONOPHOSPHATE DEHYDROGENASE"/>
    <property type="match status" value="1"/>
</dbReference>
<comment type="subunit">
    <text evidence="11">Homotetramer.</text>
</comment>
<keyword evidence="8 11" id="KW-0520">NAD</keyword>
<feature type="active site" description="Proton acceptor" evidence="11">
    <location>
        <position position="423"/>
    </location>
</feature>
<dbReference type="SMART" id="SM01240">
    <property type="entry name" value="IMPDH"/>
    <property type="match status" value="1"/>
</dbReference>
<dbReference type="InterPro" id="IPR000644">
    <property type="entry name" value="CBS_dom"/>
</dbReference>
<evidence type="ECO:0000256" key="8">
    <source>
        <dbReference type="ARBA" id="ARBA00023027"/>
    </source>
</evidence>
<feature type="binding site" evidence="11">
    <location>
        <begin position="356"/>
        <end position="358"/>
    </location>
    <ligand>
        <name>IMP</name>
        <dbReference type="ChEBI" id="CHEBI:58053"/>
    </ligand>
</feature>
<dbReference type="Pfam" id="PF00478">
    <property type="entry name" value="IMPDH"/>
    <property type="match status" value="1"/>
</dbReference>
<evidence type="ECO:0000256" key="14">
    <source>
        <dbReference type="RuleBase" id="RU003928"/>
    </source>
</evidence>
<keyword evidence="4 11" id="KW-0332">GMP biosynthesis</keyword>
<feature type="binding site" evidence="11">
    <location>
        <position position="436"/>
    </location>
    <ligand>
        <name>IMP</name>
        <dbReference type="ChEBI" id="CHEBI:58053"/>
    </ligand>
</feature>
<evidence type="ECO:0000256" key="10">
    <source>
        <dbReference type="ARBA" id="ARBA00048028"/>
    </source>
</evidence>
<dbReference type="EC" id="1.1.1.205" evidence="11 14"/>
<evidence type="ECO:0000256" key="12">
    <source>
        <dbReference type="PROSITE-ProRule" id="PRU00703"/>
    </source>
</evidence>
<dbReference type="EMBL" id="CP092864">
    <property type="protein sequence ID" value="UYV62440.1"/>
    <property type="molecule type" value="Genomic_DNA"/>
</dbReference>
<keyword evidence="11" id="KW-0963">Cytoplasm</keyword>
<keyword evidence="3 11" id="KW-0479">Metal-binding</keyword>
<organism evidence="16 17">
    <name type="scientific">Cordylochernes scorpioides</name>
    <dbReference type="NCBI Taxonomy" id="51811"/>
    <lineage>
        <taxon>Eukaryota</taxon>
        <taxon>Metazoa</taxon>
        <taxon>Ecdysozoa</taxon>
        <taxon>Arthropoda</taxon>
        <taxon>Chelicerata</taxon>
        <taxon>Arachnida</taxon>
        <taxon>Pseudoscorpiones</taxon>
        <taxon>Cheliferoidea</taxon>
        <taxon>Chernetidae</taxon>
        <taxon>Cordylochernes</taxon>
    </lineage>
</organism>
<feature type="binding site" evidence="11">
    <location>
        <begin position="316"/>
        <end position="318"/>
    </location>
    <ligand>
        <name>NAD(+)</name>
        <dbReference type="ChEBI" id="CHEBI:57540"/>
    </ligand>
</feature>
<dbReference type="PANTHER" id="PTHR11911">
    <property type="entry name" value="INOSINE-5-MONOPHOSPHATE DEHYDROGENASE RELATED"/>
    <property type="match status" value="1"/>
</dbReference>
<accession>A0ABY6K1K3</accession>
<dbReference type="PROSITE" id="PS51371">
    <property type="entry name" value="CBS"/>
    <property type="match status" value="2"/>
</dbReference>
<comment type="catalytic activity">
    <reaction evidence="10 11 14">
        <text>IMP + NAD(+) + H2O = XMP + NADH + H(+)</text>
        <dbReference type="Rhea" id="RHEA:11708"/>
        <dbReference type="ChEBI" id="CHEBI:15377"/>
        <dbReference type="ChEBI" id="CHEBI:15378"/>
        <dbReference type="ChEBI" id="CHEBI:57464"/>
        <dbReference type="ChEBI" id="CHEBI:57540"/>
        <dbReference type="ChEBI" id="CHEBI:57945"/>
        <dbReference type="ChEBI" id="CHEBI:58053"/>
        <dbReference type="EC" id="1.1.1.205"/>
    </reaction>
</comment>
<dbReference type="CDD" id="cd04601">
    <property type="entry name" value="CBS_pair_IMPDH"/>
    <property type="match status" value="1"/>
</dbReference>
<gene>
    <name evidence="16" type="ORF">LAZ67_2000596</name>
</gene>
<evidence type="ECO:0000256" key="9">
    <source>
        <dbReference type="ARBA" id="ARBA00023122"/>
    </source>
</evidence>
<feature type="domain" description="CBS" evidence="15">
    <location>
        <begin position="92"/>
        <end position="151"/>
    </location>
</feature>
<evidence type="ECO:0000256" key="11">
    <source>
        <dbReference type="HAMAP-Rule" id="MF_03156"/>
    </source>
</evidence>
<evidence type="ECO:0000259" key="15">
    <source>
        <dbReference type="PROSITE" id="PS51371"/>
    </source>
</evidence>
<evidence type="ECO:0000256" key="4">
    <source>
        <dbReference type="ARBA" id="ARBA00022749"/>
    </source>
</evidence>
<dbReference type="SUPFAM" id="SSF51412">
    <property type="entry name" value="Inosine monophosphate dehydrogenase (IMPDH)"/>
    <property type="match status" value="2"/>
</dbReference>
<comment type="subcellular location">
    <subcellularLocation>
        <location evidence="11">Cytoplasm</location>
    </subcellularLocation>
</comment>
<proteinExistence type="inferred from homology"/>
<sequence length="480" mass="51924">MNHLFMTSGPSTWENTCAECYIPSVVQETKSRLTKKIWLHAPLVSSPMDTVTEADMAVAMALCGGIGIIHNNCTPEAQAEEVRKAKRYKHGFIRDPVVMSPSHTLGDLLELERRHGFTGVPLTESGKLGGRLLGIVTSRDIDFLAGKHSPTVPLSQLMTKELVTAPSTVTLTEANDILEKSKKGKLPIVNERGELVALMSRFDLKKSRDFPFASKDDNKQLLVGASVGTREADKKRLELLVQAGVDVVVLDSSQGNSCFQIEMIKYIKSKYPHIQLIGGNGTFLSQPELDKTLVAVVTKRQAKNLIEAGVDGLRVGMGSGSICITQEVMACGRSQATAVYHVAKYAAQHDVPIIADGGIRSVGHILKALSLGASTVMMGSMIAGTTETPGDYFYADGVRLKRYRGMGSIDAMESREGSGSLNRYFQSQTDNVKVAQGVSGTVTDKGSIHKFVPYLLTGIRHGCQDMGTQSLTLLRSVNLP</sequence>
<feature type="binding site" evidence="11">
    <location>
        <position position="321"/>
    </location>
    <ligand>
        <name>IMP</name>
        <dbReference type="ChEBI" id="CHEBI:58053"/>
    </ligand>
</feature>
<evidence type="ECO:0000256" key="13">
    <source>
        <dbReference type="RuleBase" id="RU003927"/>
    </source>
</evidence>
<protein>
    <recommendedName>
        <fullName evidence="11 14">Inosine-5'-monophosphate dehydrogenase</fullName>
        <shortName evidence="11">IMP dehydrogenase</shortName>
        <shortName evidence="11">IMPD</shortName>
        <shortName evidence="11">IMPDH</shortName>
        <ecNumber evidence="11 14">1.1.1.205</ecNumber>
    </recommendedName>
</protein>
<evidence type="ECO:0000256" key="1">
    <source>
        <dbReference type="ARBA" id="ARBA00001958"/>
    </source>
</evidence>
<comment type="pathway">
    <text evidence="11 14">Purine metabolism; XMP biosynthesis via de novo pathway; XMP from IMP: step 1/1.</text>
</comment>
<feature type="binding site" evidence="11">
    <location>
        <begin position="251"/>
        <end position="253"/>
    </location>
    <ligand>
        <name>NAD(+)</name>
        <dbReference type="ChEBI" id="CHEBI:57540"/>
    </ligand>
</feature>
<feature type="binding site" evidence="11">
    <location>
        <begin position="379"/>
        <end position="380"/>
    </location>
    <ligand>
        <name>IMP</name>
        <dbReference type="ChEBI" id="CHEBI:58053"/>
    </ligand>
</feature>
<dbReference type="PROSITE" id="PS00487">
    <property type="entry name" value="IMP_DH_GMP_RED"/>
    <property type="match status" value="1"/>
</dbReference>
<evidence type="ECO:0000313" key="16">
    <source>
        <dbReference type="EMBL" id="UYV62440.1"/>
    </source>
</evidence>
<dbReference type="Pfam" id="PF00571">
    <property type="entry name" value="CBS"/>
    <property type="match status" value="2"/>
</dbReference>
<dbReference type="InterPro" id="IPR001093">
    <property type="entry name" value="IMP_DH_GMPRt"/>
</dbReference>
<evidence type="ECO:0000256" key="3">
    <source>
        <dbReference type="ARBA" id="ARBA00022723"/>
    </source>
</evidence>
<dbReference type="InterPro" id="IPR013785">
    <property type="entry name" value="Aldolase_TIM"/>
</dbReference>
<evidence type="ECO:0000256" key="5">
    <source>
        <dbReference type="ARBA" id="ARBA00022755"/>
    </source>
</evidence>
<dbReference type="NCBIfam" id="TIGR01302">
    <property type="entry name" value="IMP_dehydrog"/>
    <property type="match status" value="1"/>
</dbReference>
<dbReference type="Proteomes" id="UP001235939">
    <property type="component" value="Chromosome 02"/>
</dbReference>
<comment type="cofactor">
    <cofactor evidence="1 11">
        <name>K(+)</name>
        <dbReference type="ChEBI" id="CHEBI:29103"/>
    </cofactor>
</comment>
<evidence type="ECO:0000256" key="2">
    <source>
        <dbReference type="ARBA" id="ARBA00005502"/>
    </source>
</evidence>
<keyword evidence="9 12" id="KW-0129">CBS domain</keyword>
<keyword evidence="17" id="KW-1185">Reference proteome</keyword>
<comment type="similarity">
    <text evidence="2 11 13">Belongs to the IMPDH/GMPR family.</text>
</comment>
<feature type="domain" description="CBS" evidence="15">
    <location>
        <begin position="158"/>
        <end position="214"/>
    </location>
</feature>
<dbReference type="CDD" id="cd00381">
    <property type="entry name" value="IMPDH"/>
    <property type="match status" value="1"/>
</dbReference>
<reference evidence="16 17" key="1">
    <citation type="submission" date="2022-01" db="EMBL/GenBank/DDBJ databases">
        <title>A chromosomal length assembly of Cordylochernes scorpioides.</title>
        <authorList>
            <person name="Zeh D."/>
            <person name="Zeh J."/>
        </authorList>
    </citation>
    <scope>NUCLEOTIDE SEQUENCE [LARGE SCALE GENOMIC DNA]</scope>
    <source>
        <strain evidence="16">IN4F17</strain>
        <tissue evidence="16">Whole Body</tissue>
    </source>
</reference>
<dbReference type="Gene3D" id="3.20.20.70">
    <property type="entry name" value="Aldolase class I"/>
    <property type="match status" value="1"/>
</dbReference>
<name>A0ABY6K1K3_9ARAC</name>
<feature type="binding site" evidence="11">
    <location>
        <begin position="403"/>
        <end position="407"/>
    </location>
    <ligand>
        <name>IMP</name>
        <dbReference type="ChEBI" id="CHEBI:58053"/>
    </ligand>
</feature>
<evidence type="ECO:0000313" key="17">
    <source>
        <dbReference type="Proteomes" id="UP001235939"/>
    </source>
</evidence>
<dbReference type="InterPro" id="IPR015875">
    <property type="entry name" value="IMP_DH/GMP_Rdtase_CS"/>
</dbReference>
<feature type="binding site" evidence="11">
    <location>
        <position position="476"/>
    </location>
    <ligand>
        <name>K(+)</name>
        <dbReference type="ChEBI" id="CHEBI:29103"/>
        <note>ligand shared between two tetrameric partners</note>
    </ligand>
</feature>
<feature type="active site" description="Thioimidate intermediate" evidence="11">
    <location>
        <position position="323"/>
    </location>
</feature>
<comment type="activity regulation">
    <text evidence="11">Mycophenolic acid (MPA) is a non-competitive inhibitor that prevents formation of the closed enzyme conformation by binding to the same site as the amobile flap. In contrast, mizoribine monophosphate (MZP) is a competitive inhibitor that induces the closed conformation. MPA is a potent inhibitor of mammalian IMPDHs but a poor inhibitor of the bacterial enzymes. MZP is a more potent inhibitor of bacterial IMPDH.</text>
</comment>
<feature type="binding site" description="in other chain" evidence="11">
    <location>
        <position position="320"/>
    </location>
    <ligand>
        <name>K(+)</name>
        <dbReference type="ChEBI" id="CHEBI:29103"/>
        <note>ligand shared between two tetrameric partners</note>
    </ligand>
</feature>
<dbReference type="HAMAP" id="MF_01964">
    <property type="entry name" value="IMPDH"/>
    <property type="match status" value="1"/>
</dbReference>